<evidence type="ECO:0000256" key="8">
    <source>
        <dbReference type="PROSITE-ProRule" id="PRU00228"/>
    </source>
</evidence>
<reference evidence="12 13" key="1">
    <citation type="submission" date="2024-04" db="EMBL/GenBank/DDBJ databases">
        <authorList>
            <consortium name="Genoscope - CEA"/>
            <person name="William W."/>
        </authorList>
    </citation>
    <scope>NUCLEOTIDE SEQUENCE [LARGE SCALE GENOMIC DNA]</scope>
</reference>
<feature type="region of interest" description="Disordered" evidence="9">
    <location>
        <begin position="93"/>
        <end position="137"/>
    </location>
</feature>
<keyword evidence="3" id="KW-0963">Cytoplasm</keyword>
<dbReference type="InterPro" id="IPR043145">
    <property type="entry name" value="Znf_ZZ_sf"/>
</dbReference>
<dbReference type="PANTHER" id="PTHR15090">
    <property type="entry name" value="SEQUESTOSOME 1-RELATED"/>
    <property type="match status" value="1"/>
</dbReference>
<feature type="compositionally biased region" description="Polar residues" evidence="9">
    <location>
        <begin position="419"/>
        <end position="434"/>
    </location>
</feature>
<dbReference type="SUPFAM" id="SSF54277">
    <property type="entry name" value="CAD &amp; PB1 domains"/>
    <property type="match status" value="1"/>
</dbReference>
<dbReference type="Pfam" id="PF00569">
    <property type="entry name" value="ZZ"/>
    <property type="match status" value="1"/>
</dbReference>
<evidence type="ECO:0000256" key="6">
    <source>
        <dbReference type="ARBA" id="ARBA00022833"/>
    </source>
</evidence>
<dbReference type="PROSITE" id="PS51745">
    <property type="entry name" value="PB1"/>
    <property type="match status" value="1"/>
</dbReference>
<dbReference type="SMART" id="SM00291">
    <property type="entry name" value="ZnF_ZZ"/>
    <property type="match status" value="1"/>
</dbReference>
<comment type="caution">
    <text evidence="12">The sequence shown here is derived from an EMBL/GenBank/DDBJ whole genome shotgun (WGS) entry which is preliminary data.</text>
</comment>
<dbReference type="GO" id="GO:0070530">
    <property type="term" value="F:K63-linked polyubiquitin modification-dependent protein binding"/>
    <property type="evidence" value="ECO:0007669"/>
    <property type="project" value="TreeGrafter"/>
</dbReference>
<evidence type="ECO:0000256" key="5">
    <source>
        <dbReference type="ARBA" id="ARBA00022771"/>
    </source>
</evidence>
<dbReference type="InterPro" id="IPR033741">
    <property type="entry name" value="SQSTM_UBA"/>
</dbReference>
<dbReference type="InterPro" id="IPR009060">
    <property type="entry name" value="UBA-like_sf"/>
</dbReference>
<dbReference type="Pfam" id="PF00564">
    <property type="entry name" value="PB1"/>
    <property type="match status" value="1"/>
</dbReference>
<dbReference type="FunFam" id="3.30.60.90:FF:000016">
    <property type="entry name" value="Refractory to sigma P"/>
    <property type="match status" value="1"/>
</dbReference>
<keyword evidence="6" id="KW-0862">Zinc</keyword>
<dbReference type="CDD" id="cd02340">
    <property type="entry name" value="ZZ_NBR1_like"/>
    <property type="match status" value="1"/>
</dbReference>
<keyword evidence="5 8" id="KW-0863">Zinc-finger</keyword>
<protein>
    <recommendedName>
        <fullName evidence="14">Sequestosome-1</fullName>
    </recommendedName>
</protein>
<dbReference type="InterPro" id="IPR052260">
    <property type="entry name" value="Autophagy_Rcpt_SigReg"/>
</dbReference>
<evidence type="ECO:0000256" key="9">
    <source>
        <dbReference type="SAM" id="MobiDB-lite"/>
    </source>
</evidence>
<gene>
    <name evidence="12" type="ORF">GSLYS_00001678001</name>
</gene>
<dbReference type="SUPFAM" id="SSF57850">
    <property type="entry name" value="RING/U-box"/>
    <property type="match status" value="1"/>
</dbReference>
<dbReference type="GO" id="GO:0016235">
    <property type="term" value="C:aggresome"/>
    <property type="evidence" value="ECO:0007669"/>
    <property type="project" value="TreeGrafter"/>
</dbReference>
<dbReference type="GO" id="GO:0005634">
    <property type="term" value="C:nucleus"/>
    <property type="evidence" value="ECO:0007669"/>
    <property type="project" value="UniProtKB-SubCell"/>
</dbReference>
<feature type="compositionally biased region" description="Low complexity" evidence="9">
    <location>
        <begin position="121"/>
        <end position="133"/>
    </location>
</feature>
<dbReference type="Gene3D" id="1.10.8.10">
    <property type="entry name" value="DNA helicase RuvA subunit, C-terminal domain"/>
    <property type="match status" value="1"/>
</dbReference>
<keyword evidence="13" id="KW-1185">Reference proteome</keyword>
<name>A0AAV2H1W8_LYMST</name>
<proteinExistence type="predicted"/>
<keyword evidence="7" id="KW-0539">Nucleus</keyword>
<feature type="domain" description="ZZ-type" evidence="10">
    <location>
        <begin position="141"/>
        <end position="191"/>
    </location>
</feature>
<feature type="region of interest" description="Disordered" evidence="9">
    <location>
        <begin position="219"/>
        <end position="239"/>
    </location>
</feature>
<feature type="domain" description="PB1" evidence="11">
    <location>
        <begin position="2"/>
        <end position="90"/>
    </location>
</feature>
<dbReference type="Pfam" id="PF16577">
    <property type="entry name" value="UBA_5"/>
    <property type="match status" value="1"/>
</dbReference>
<dbReference type="GO" id="GO:0035973">
    <property type="term" value="P:aggrephagy"/>
    <property type="evidence" value="ECO:0007669"/>
    <property type="project" value="TreeGrafter"/>
</dbReference>
<dbReference type="FunFam" id="3.10.20.90:FF:000320">
    <property type="entry name" value="Predicted protein"/>
    <property type="match status" value="1"/>
</dbReference>
<dbReference type="Gene3D" id="3.10.20.90">
    <property type="entry name" value="Phosphatidylinositol 3-kinase Catalytic Subunit, Chain A, domain 1"/>
    <property type="match status" value="1"/>
</dbReference>
<dbReference type="Proteomes" id="UP001497497">
    <property type="component" value="Unassembled WGS sequence"/>
</dbReference>
<sequence>MTLTVKVFFERANGPNEIRRFPVDISSGKDYFKDTKDKIMQLYPALSSGNFSLFWQDPDGDKISFSTTEEMKDAITYVNDGVLRVYIQEPMDQSEPAAVPLRPQQPPQQPKSNPQAEPAEGGSQQQDQAPKQGQKPEGPLHIGVTCDGCEGPVVGIRYKCCVCPDYDLCEACEGKGKHTEHDMFKITTPRVNPMSFFPPHLNRYIQRCMRGMGPAGPSFPGCGGGASASAETGSQEDREKARDEYLNSVGANIAAFLDPFGIDVSYDVHHGPQGFPHGPQGFPHGPQGFPHGGFARGGFSRGGCHSAWGRGGARCPAWENMRQRSQQENGAEAQKAPDAKEKGTQGMETDGGEAAPREGNHKIPMPDAKMPEEHTGDEWTFIAPEDPINVMPYAFTSTTPIPMPAPSGYPAQDPPTYSAPASSTGPQETQASTAPKTNIYPNLQIQQSLDQMILMGFSNTDNWLSDLLIEHNGDIGATLDAIKAKATQQLNSLRDNH</sequence>
<comment type="subcellular location">
    <subcellularLocation>
        <location evidence="2">Cytoplasm</location>
    </subcellularLocation>
    <subcellularLocation>
        <location evidence="1">Nucleus</location>
    </subcellularLocation>
</comment>
<evidence type="ECO:0008006" key="14">
    <source>
        <dbReference type="Google" id="ProtNLM"/>
    </source>
</evidence>
<feature type="region of interest" description="Disordered" evidence="9">
    <location>
        <begin position="322"/>
        <end position="373"/>
    </location>
</feature>
<evidence type="ECO:0000256" key="7">
    <source>
        <dbReference type="ARBA" id="ARBA00023242"/>
    </source>
</evidence>
<dbReference type="EMBL" id="CAXITT010000018">
    <property type="protein sequence ID" value="CAL1527501.1"/>
    <property type="molecule type" value="Genomic_DNA"/>
</dbReference>
<evidence type="ECO:0000259" key="10">
    <source>
        <dbReference type="PROSITE" id="PS50135"/>
    </source>
</evidence>
<evidence type="ECO:0000313" key="12">
    <source>
        <dbReference type="EMBL" id="CAL1527501.1"/>
    </source>
</evidence>
<evidence type="ECO:0000313" key="13">
    <source>
        <dbReference type="Proteomes" id="UP001497497"/>
    </source>
</evidence>
<evidence type="ECO:0000256" key="2">
    <source>
        <dbReference type="ARBA" id="ARBA00004496"/>
    </source>
</evidence>
<dbReference type="SUPFAM" id="SSF46934">
    <property type="entry name" value="UBA-like"/>
    <property type="match status" value="1"/>
</dbReference>
<dbReference type="SMART" id="SM00666">
    <property type="entry name" value="PB1"/>
    <property type="match status" value="1"/>
</dbReference>
<dbReference type="Gene3D" id="3.30.60.90">
    <property type="match status" value="1"/>
</dbReference>
<accession>A0AAV2H1W8</accession>
<organism evidence="12 13">
    <name type="scientific">Lymnaea stagnalis</name>
    <name type="common">Great pond snail</name>
    <name type="synonym">Helix stagnalis</name>
    <dbReference type="NCBI Taxonomy" id="6523"/>
    <lineage>
        <taxon>Eukaryota</taxon>
        <taxon>Metazoa</taxon>
        <taxon>Spiralia</taxon>
        <taxon>Lophotrochozoa</taxon>
        <taxon>Mollusca</taxon>
        <taxon>Gastropoda</taxon>
        <taxon>Heterobranchia</taxon>
        <taxon>Euthyneura</taxon>
        <taxon>Panpulmonata</taxon>
        <taxon>Hygrophila</taxon>
        <taxon>Lymnaeoidea</taxon>
        <taxon>Lymnaeidae</taxon>
        <taxon>Lymnaea</taxon>
    </lineage>
</organism>
<dbReference type="GO" id="GO:0044753">
    <property type="term" value="C:amphisome"/>
    <property type="evidence" value="ECO:0007669"/>
    <property type="project" value="TreeGrafter"/>
</dbReference>
<keyword evidence="4" id="KW-0479">Metal-binding</keyword>
<evidence type="ECO:0000256" key="3">
    <source>
        <dbReference type="ARBA" id="ARBA00022490"/>
    </source>
</evidence>
<evidence type="ECO:0000256" key="1">
    <source>
        <dbReference type="ARBA" id="ARBA00004123"/>
    </source>
</evidence>
<dbReference type="InterPro" id="IPR053793">
    <property type="entry name" value="PB1-like"/>
</dbReference>
<dbReference type="PROSITE" id="PS01357">
    <property type="entry name" value="ZF_ZZ_1"/>
    <property type="match status" value="1"/>
</dbReference>
<dbReference type="GO" id="GO:0000423">
    <property type="term" value="P:mitophagy"/>
    <property type="evidence" value="ECO:0007669"/>
    <property type="project" value="TreeGrafter"/>
</dbReference>
<dbReference type="PROSITE" id="PS50135">
    <property type="entry name" value="ZF_ZZ_2"/>
    <property type="match status" value="1"/>
</dbReference>
<dbReference type="PANTHER" id="PTHR15090:SF0">
    <property type="entry name" value="SEQUESTOSOME-1"/>
    <property type="match status" value="1"/>
</dbReference>
<dbReference type="GO" id="GO:0007032">
    <property type="term" value="P:endosome organization"/>
    <property type="evidence" value="ECO:0007669"/>
    <property type="project" value="TreeGrafter"/>
</dbReference>
<dbReference type="AlphaFoldDB" id="A0AAV2H1W8"/>
<evidence type="ECO:0000259" key="11">
    <source>
        <dbReference type="PROSITE" id="PS51745"/>
    </source>
</evidence>
<evidence type="ECO:0000256" key="4">
    <source>
        <dbReference type="ARBA" id="ARBA00022723"/>
    </source>
</evidence>
<feature type="region of interest" description="Disordered" evidence="9">
    <location>
        <begin position="404"/>
        <end position="434"/>
    </location>
</feature>
<dbReference type="InterPro" id="IPR000270">
    <property type="entry name" value="PB1_dom"/>
</dbReference>
<dbReference type="GO" id="GO:0008270">
    <property type="term" value="F:zinc ion binding"/>
    <property type="evidence" value="ECO:0007669"/>
    <property type="project" value="UniProtKB-KW"/>
</dbReference>
<dbReference type="InterPro" id="IPR000433">
    <property type="entry name" value="Znf_ZZ"/>
</dbReference>
<dbReference type="GO" id="GO:0005080">
    <property type="term" value="F:protein kinase C binding"/>
    <property type="evidence" value="ECO:0007669"/>
    <property type="project" value="TreeGrafter"/>
</dbReference>